<dbReference type="Pfam" id="PF10318">
    <property type="entry name" value="7TM_GPCR_Srh"/>
    <property type="match status" value="1"/>
</dbReference>
<feature type="transmembrane region" description="Helical" evidence="1">
    <location>
        <begin position="66"/>
        <end position="88"/>
    </location>
</feature>
<keyword evidence="1" id="KW-1133">Transmembrane helix</keyword>
<proteinExistence type="predicted"/>
<keyword evidence="2" id="KW-1185">Reference proteome</keyword>
<dbReference type="WBParaSite" id="Pan_g10549.t1">
    <property type="protein sequence ID" value="Pan_g10549.t1"/>
    <property type="gene ID" value="Pan_g10549"/>
</dbReference>
<reference evidence="3" key="2">
    <citation type="submission" date="2020-10" db="UniProtKB">
        <authorList>
            <consortium name="WormBaseParasite"/>
        </authorList>
    </citation>
    <scope>IDENTIFICATION</scope>
</reference>
<keyword evidence="1" id="KW-0472">Membrane</keyword>
<name>A0A7E4UMJ2_PANRE</name>
<dbReference type="Proteomes" id="UP000492821">
    <property type="component" value="Unassembled WGS sequence"/>
</dbReference>
<evidence type="ECO:0000313" key="3">
    <source>
        <dbReference type="WBParaSite" id="Pan_g10549.t1"/>
    </source>
</evidence>
<dbReference type="AlphaFoldDB" id="A0A7E4UMJ2"/>
<sequence length="164" mass="19089">MLYMIITKSSKEMSGYKWYLVHQLTWSYVFDVYLCLWKSVPLWPFYTAYSAGVFSEISEKYFPLQMLLLVVTSIGVGFGIYISALHRYMQASPFSFLYKIYSILSVRLIAYVFVYVSLMVIVCVPIVRLIPEHSVLKESVSSHHPVFLKNTSKSIRQFSDTTHH</sequence>
<evidence type="ECO:0000256" key="1">
    <source>
        <dbReference type="SAM" id="Phobius"/>
    </source>
</evidence>
<feature type="transmembrane region" description="Helical" evidence="1">
    <location>
        <begin position="108"/>
        <end position="130"/>
    </location>
</feature>
<accession>A0A7E4UMJ2</accession>
<dbReference type="InterPro" id="IPR019422">
    <property type="entry name" value="7TM_GPCR_serpentine_rcpt_Srh"/>
</dbReference>
<protein>
    <submittedName>
        <fullName evidence="3">Serpentine receptor class gamma</fullName>
    </submittedName>
</protein>
<evidence type="ECO:0000313" key="2">
    <source>
        <dbReference type="Proteomes" id="UP000492821"/>
    </source>
</evidence>
<keyword evidence="1" id="KW-0812">Transmembrane</keyword>
<feature type="transmembrane region" description="Helical" evidence="1">
    <location>
        <begin position="20"/>
        <end position="46"/>
    </location>
</feature>
<organism evidence="2 3">
    <name type="scientific">Panagrellus redivivus</name>
    <name type="common">Microworm</name>
    <dbReference type="NCBI Taxonomy" id="6233"/>
    <lineage>
        <taxon>Eukaryota</taxon>
        <taxon>Metazoa</taxon>
        <taxon>Ecdysozoa</taxon>
        <taxon>Nematoda</taxon>
        <taxon>Chromadorea</taxon>
        <taxon>Rhabditida</taxon>
        <taxon>Tylenchina</taxon>
        <taxon>Panagrolaimomorpha</taxon>
        <taxon>Panagrolaimoidea</taxon>
        <taxon>Panagrolaimidae</taxon>
        <taxon>Panagrellus</taxon>
    </lineage>
</organism>
<reference evidence="2" key="1">
    <citation type="journal article" date="2013" name="Genetics">
        <title>The draft genome and transcriptome of Panagrellus redivivus are shaped by the harsh demands of a free-living lifestyle.</title>
        <authorList>
            <person name="Srinivasan J."/>
            <person name="Dillman A.R."/>
            <person name="Macchietto M.G."/>
            <person name="Heikkinen L."/>
            <person name="Lakso M."/>
            <person name="Fracchia K.M."/>
            <person name="Antoshechkin I."/>
            <person name="Mortazavi A."/>
            <person name="Wong G."/>
            <person name="Sternberg P.W."/>
        </authorList>
    </citation>
    <scope>NUCLEOTIDE SEQUENCE [LARGE SCALE GENOMIC DNA]</scope>
    <source>
        <strain evidence="2">MT8872</strain>
    </source>
</reference>